<proteinExistence type="predicted"/>
<dbReference type="RefSeq" id="WP_041844944.1">
    <property type="nucleotide sequence ID" value="NZ_JXLR01000020.1"/>
</dbReference>
<dbReference type="InterPro" id="IPR003593">
    <property type="entry name" value="AAA+_ATPase"/>
</dbReference>
<dbReference type="PANTHER" id="PTHR32204">
    <property type="entry name" value="ATPASE RAVA"/>
    <property type="match status" value="1"/>
</dbReference>
<comment type="caution">
    <text evidence="2">The sequence shown here is derived from an EMBL/GenBank/DDBJ whole genome shotgun (WGS) entry which is preliminary data.</text>
</comment>
<dbReference type="SUPFAM" id="SSF52540">
    <property type="entry name" value="P-loop containing nucleoside triphosphate hydrolases"/>
    <property type="match status" value="1"/>
</dbReference>
<dbReference type="SMART" id="SM00382">
    <property type="entry name" value="AAA"/>
    <property type="match status" value="1"/>
</dbReference>
<dbReference type="InterPro" id="IPR027417">
    <property type="entry name" value="P-loop_NTPase"/>
</dbReference>
<dbReference type="PANTHER" id="PTHR32204:SF0">
    <property type="entry name" value="ATPASE RAVA"/>
    <property type="match status" value="1"/>
</dbReference>
<gene>
    <name evidence="2" type="ORF">B4167_1741</name>
</gene>
<evidence type="ECO:0000259" key="1">
    <source>
        <dbReference type="SMART" id="SM00382"/>
    </source>
</evidence>
<accession>A0A0D0EX27</accession>
<dbReference type="CDD" id="cd00009">
    <property type="entry name" value="AAA"/>
    <property type="match status" value="1"/>
</dbReference>
<dbReference type="InterPro" id="IPR045427">
    <property type="entry name" value="MoxR"/>
</dbReference>
<name>A0A0D0EX27_9BACI</name>
<dbReference type="InterPro" id="IPR050513">
    <property type="entry name" value="RavA_ATPases"/>
</dbReference>
<dbReference type="InterPro" id="IPR001270">
    <property type="entry name" value="ClpA/B"/>
</dbReference>
<evidence type="ECO:0000313" key="3">
    <source>
        <dbReference type="Proteomes" id="UP000032076"/>
    </source>
</evidence>
<sequence length="371" mass="41857">MTNLQKLAEIKNALNAKYFEREKEVEAILIALISRQHMLMIGPPGTGKSALAADIAKIVTGMNHFQWLLTRFSTPEELFGPLSLKDLEQGVYKRNTANKLPEAHITFLDEIFKANSAILNSLLTLINERKFYNNGHPVQVPLMSVIGSSNEYPEEGEGLEALFDSFLLRSEVDYVADDNNFIAMLQDSGNQPLPSTDIQELMNLQFFSEMVSIPPEVYQKLAEIRMELRNEGIFPSDRRFKQSLSVLKAKALVEQRQHVLVNDIVFLENALWETPDQKDLTVKIVRSLAQDTVLRSIDQARQETKEIQAMLKQNPSTEGSLEATKKLKIIVNELNALKTKNPGREQQIDEAIKEVTAIQNEIVGSILDPIV</sequence>
<organism evidence="2 3">
    <name type="scientific">Caldibacillus thermoamylovorans</name>
    <dbReference type="NCBI Taxonomy" id="35841"/>
    <lineage>
        <taxon>Bacteria</taxon>
        <taxon>Bacillati</taxon>
        <taxon>Bacillota</taxon>
        <taxon>Bacilli</taxon>
        <taxon>Bacillales</taxon>
        <taxon>Bacillaceae</taxon>
        <taxon>Caldibacillus</taxon>
    </lineage>
</organism>
<dbReference type="AlphaFoldDB" id="A0A0D0EX27"/>
<dbReference type="Proteomes" id="UP000032076">
    <property type="component" value="Unassembled WGS sequence"/>
</dbReference>
<feature type="domain" description="AAA+ ATPase" evidence="1">
    <location>
        <begin position="34"/>
        <end position="178"/>
    </location>
</feature>
<dbReference type="EMBL" id="JXLU01000019">
    <property type="protein sequence ID" value="KIO73908.1"/>
    <property type="molecule type" value="Genomic_DNA"/>
</dbReference>
<evidence type="ECO:0000313" key="2">
    <source>
        <dbReference type="EMBL" id="KIO73908.1"/>
    </source>
</evidence>
<protein>
    <recommendedName>
        <fullName evidence="1">AAA+ ATPase domain-containing protein</fullName>
    </recommendedName>
</protein>
<dbReference type="Pfam" id="PF20030">
    <property type="entry name" value="bpMoxR"/>
    <property type="match status" value="1"/>
</dbReference>
<dbReference type="OrthoDB" id="1814213at2"/>
<reference evidence="2 3" key="1">
    <citation type="submission" date="2015-01" db="EMBL/GenBank/DDBJ databases">
        <title>Draft Genome Sequences of Four Bacillus thermoamylovorans Strains, Isolated From Food Products.</title>
        <authorList>
            <person name="Krawcyk A.O."/>
            <person name="Berendsen E.M."/>
            <person name="Eijlander R.T."/>
            <person name="de Jong A."/>
            <person name="Wells-Bennik M."/>
            <person name="Kuipers O.P."/>
        </authorList>
    </citation>
    <scope>NUCLEOTIDE SEQUENCE [LARGE SCALE GENOMIC DNA]</scope>
    <source>
        <strain evidence="2 3">B4167</strain>
    </source>
</reference>
<dbReference type="InterPro" id="IPR041538">
    <property type="entry name" value="RavA-like_AAA_lid"/>
</dbReference>
<dbReference type="GO" id="GO:0005524">
    <property type="term" value="F:ATP binding"/>
    <property type="evidence" value="ECO:0007669"/>
    <property type="project" value="InterPro"/>
</dbReference>
<dbReference type="Pfam" id="PF17868">
    <property type="entry name" value="AAA_lid_8"/>
    <property type="match status" value="1"/>
</dbReference>
<dbReference type="PRINTS" id="PR00300">
    <property type="entry name" value="CLPPROTEASEA"/>
</dbReference>
<dbReference type="Gene3D" id="3.40.50.300">
    <property type="entry name" value="P-loop containing nucleotide triphosphate hydrolases"/>
    <property type="match status" value="1"/>
</dbReference>